<sequence>MVLKMLPKLLVSVRNAQEARIAAEAGVDIIDLKEPKQGSLGMVLPTVLRECVASVRAVNSRCQLSAACGELVEFAPLVPPASLSGFNYFKIGLAGMHGKENWQATWQHMRDQLGPENGESTPRCVAVAYVDSANANAPEIEDVIEAAAASDCAGVLFDTFQKNDMRFSDWVSDSRLKHFLKVIHQHGMFCSIAGKLTLADVSHFSKFSENVPAGRAVDVIAVRSAACIQDQRTSEVSAARIQELQERLRGASASQFLE</sequence>
<accession>A0A517QQY7</accession>
<evidence type="ECO:0000256" key="4">
    <source>
        <dbReference type="ARBA" id="ARBA00023270"/>
    </source>
</evidence>
<feature type="active site" description="Schiff-base intermediate with substrate" evidence="7">
    <location>
        <position position="33"/>
    </location>
</feature>
<evidence type="ECO:0000256" key="3">
    <source>
        <dbReference type="ARBA" id="ARBA00023239"/>
    </source>
</evidence>
<evidence type="ECO:0000313" key="9">
    <source>
        <dbReference type="Proteomes" id="UP000315724"/>
    </source>
</evidence>
<keyword evidence="3" id="KW-0456">Lyase</keyword>
<dbReference type="RefSeq" id="WP_145201334.1">
    <property type="nucleotide sequence ID" value="NZ_CP036267.1"/>
</dbReference>
<evidence type="ECO:0000313" key="8">
    <source>
        <dbReference type="EMBL" id="QDT34041.1"/>
    </source>
</evidence>
<gene>
    <name evidence="8" type="ORF">Mal48_33000</name>
</gene>
<keyword evidence="4" id="KW-0704">Schiff base</keyword>
<organism evidence="8 9">
    <name type="scientific">Thalassoglobus polymorphus</name>
    <dbReference type="NCBI Taxonomy" id="2527994"/>
    <lineage>
        <taxon>Bacteria</taxon>
        <taxon>Pseudomonadati</taxon>
        <taxon>Planctomycetota</taxon>
        <taxon>Planctomycetia</taxon>
        <taxon>Planctomycetales</taxon>
        <taxon>Planctomycetaceae</taxon>
        <taxon>Thalassoglobus</taxon>
    </lineage>
</organism>
<evidence type="ECO:0000256" key="2">
    <source>
        <dbReference type="ARBA" id="ARBA00012553"/>
    </source>
</evidence>
<dbReference type="Proteomes" id="UP000315724">
    <property type="component" value="Chromosome"/>
</dbReference>
<protein>
    <recommendedName>
        <fullName evidence="2">(5-formylfuran-3-yl)methyl phosphate synthase</fullName>
        <ecNumber evidence="2">4.2.3.153</ecNumber>
    </recommendedName>
    <alternativeName>
        <fullName evidence="5">4-(hydroxymethyl)-2-furancarboxaldehyde-phosphate synthase</fullName>
    </alternativeName>
</protein>
<name>A0A517QQY7_9PLAN</name>
<evidence type="ECO:0000256" key="6">
    <source>
        <dbReference type="ARBA" id="ARBA00047628"/>
    </source>
</evidence>
<comment type="catalytic activity">
    <reaction evidence="6">
        <text>2 D-glyceraldehyde 3-phosphate = 4-(hydroxymethyl)-2-furancarboxaldehyde phosphate + phosphate + 2 H2O</text>
        <dbReference type="Rhea" id="RHEA:43536"/>
        <dbReference type="ChEBI" id="CHEBI:15377"/>
        <dbReference type="ChEBI" id="CHEBI:43474"/>
        <dbReference type="ChEBI" id="CHEBI:59776"/>
        <dbReference type="ChEBI" id="CHEBI:83407"/>
        <dbReference type="EC" id="4.2.3.153"/>
    </reaction>
</comment>
<evidence type="ECO:0000256" key="7">
    <source>
        <dbReference type="PIRSR" id="PIRSR015957-1"/>
    </source>
</evidence>
<keyword evidence="9" id="KW-1185">Reference proteome</keyword>
<evidence type="ECO:0000256" key="5">
    <source>
        <dbReference type="ARBA" id="ARBA00032523"/>
    </source>
</evidence>
<dbReference type="InterPro" id="IPR007565">
    <property type="entry name" value="4HFCP_synth"/>
</dbReference>
<evidence type="ECO:0000256" key="1">
    <source>
        <dbReference type="ARBA" id="ARBA00003810"/>
    </source>
</evidence>
<dbReference type="PIRSF" id="PIRSF015957">
    <property type="entry name" value="UCP015957"/>
    <property type="match status" value="1"/>
</dbReference>
<dbReference type="OrthoDB" id="289419at2"/>
<comment type="function">
    <text evidence="1">Catalyzes the formation of 4-(hydroxymethyl)-2-furancarboxaldehyde phosphate (4-HFC-P) from two molecules of glyceraldehyde-3-P (GA-3-P).</text>
</comment>
<dbReference type="EMBL" id="CP036267">
    <property type="protein sequence ID" value="QDT34041.1"/>
    <property type="molecule type" value="Genomic_DNA"/>
</dbReference>
<feature type="active site" description="Proton acceptor" evidence="7">
    <location>
        <position position="90"/>
    </location>
</feature>
<dbReference type="Pfam" id="PF04476">
    <property type="entry name" value="4HFCP_synth"/>
    <property type="match status" value="1"/>
</dbReference>
<dbReference type="GO" id="GO:0016829">
    <property type="term" value="F:lyase activity"/>
    <property type="evidence" value="ECO:0007669"/>
    <property type="project" value="UniProtKB-KW"/>
</dbReference>
<reference evidence="8 9" key="1">
    <citation type="submission" date="2019-02" db="EMBL/GenBank/DDBJ databases">
        <title>Deep-cultivation of Planctomycetes and their phenomic and genomic characterization uncovers novel biology.</title>
        <authorList>
            <person name="Wiegand S."/>
            <person name="Jogler M."/>
            <person name="Boedeker C."/>
            <person name="Pinto D."/>
            <person name="Vollmers J."/>
            <person name="Rivas-Marin E."/>
            <person name="Kohn T."/>
            <person name="Peeters S.H."/>
            <person name="Heuer A."/>
            <person name="Rast P."/>
            <person name="Oberbeckmann S."/>
            <person name="Bunk B."/>
            <person name="Jeske O."/>
            <person name="Meyerdierks A."/>
            <person name="Storesund J.E."/>
            <person name="Kallscheuer N."/>
            <person name="Luecker S."/>
            <person name="Lage O.M."/>
            <person name="Pohl T."/>
            <person name="Merkel B.J."/>
            <person name="Hornburger P."/>
            <person name="Mueller R.-W."/>
            <person name="Bruemmer F."/>
            <person name="Labrenz M."/>
            <person name="Spormann A.M."/>
            <person name="Op den Camp H."/>
            <person name="Overmann J."/>
            <person name="Amann R."/>
            <person name="Jetten M.S.M."/>
            <person name="Mascher T."/>
            <person name="Medema M.H."/>
            <person name="Devos D.P."/>
            <person name="Kaster A.-K."/>
            <person name="Ovreas L."/>
            <person name="Rohde M."/>
            <person name="Galperin M.Y."/>
            <person name="Jogler C."/>
        </authorList>
    </citation>
    <scope>NUCLEOTIDE SEQUENCE [LARGE SCALE GENOMIC DNA]</scope>
    <source>
        <strain evidence="8 9">Mal48</strain>
    </source>
</reference>
<dbReference type="KEGG" id="tpol:Mal48_33000"/>
<dbReference type="AlphaFoldDB" id="A0A517QQY7"/>
<proteinExistence type="predicted"/>
<dbReference type="EC" id="4.2.3.153" evidence="2"/>